<name>A0A420EJU3_9ACTN</name>
<dbReference type="SUPFAM" id="SSF56601">
    <property type="entry name" value="beta-lactamase/transpeptidase-like"/>
    <property type="match status" value="1"/>
</dbReference>
<dbReference type="InterPro" id="IPR050491">
    <property type="entry name" value="AmpC-like"/>
</dbReference>
<dbReference type="Pfam" id="PF00144">
    <property type="entry name" value="Beta-lactamase"/>
    <property type="match status" value="1"/>
</dbReference>
<dbReference type="InterPro" id="IPR012338">
    <property type="entry name" value="Beta-lactam/transpept-like"/>
</dbReference>
<feature type="transmembrane region" description="Helical" evidence="1">
    <location>
        <begin position="509"/>
        <end position="532"/>
    </location>
</feature>
<dbReference type="EMBL" id="RAQQ01000057">
    <property type="protein sequence ID" value="RKF20944.1"/>
    <property type="molecule type" value="Genomic_DNA"/>
</dbReference>
<evidence type="ECO:0000313" key="3">
    <source>
        <dbReference type="EMBL" id="RKF20944.1"/>
    </source>
</evidence>
<feature type="transmembrane region" description="Helical" evidence="1">
    <location>
        <begin position="574"/>
        <end position="607"/>
    </location>
</feature>
<dbReference type="InterPro" id="IPR001466">
    <property type="entry name" value="Beta-lactam-related"/>
</dbReference>
<keyword evidence="1" id="KW-1133">Transmembrane helix</keyword>
<evidence type="ECO:0000259" key="2">
    <source>
        <dbReference type="Pfam" id="PF00144"/>
    </source>
</evidence>
<sequence>MWHVPPRLAPWLPPTRQAKRRGRALVHPRNRMGRHRGRLLYVLAGTVVALGLVPAPPQRLAAAVTSAPESTDPAELTRFVRQLAKDHQVPGAVVTIVGGGRVVDVHGIGVTDRRTGSPVLPETCFHLGSISKVFTATAVMRLAEEGRVDLHTDVNQYLRAFTLASRGRPITLHDLLTHSAGLEQRGVATATTGPQGWQPLGRHLRDHPPEAMFPPGRRISYSSVGIAVAGQVVADVTGMPFDRYLETAVFAPLGMTASTFPTPQRGVPSNCAVGYSGDRAWREPYFSLVGPGGDALSTGADMGRFMLSQLGGPNPVLSRKSVTAMQAQQFSHHPDLRGRGYGWSRWYEQGQTAVFHNGQAPGFLSRMVLVPGHRLGIFLAASDGGSAAADFLRDASAGLLAAYFPQGRNQRLPDGPPVTDVEEHTGYYRDPTLPADSFTRIVTLLTATRVTADGDDLRIDGERYRSTPRNGLPVYEGPGEDDRVLLDDGWLLLGSASLQRMPWWESPPVQLGIVGVIAAGSLAALVGALAGALRRRRPVTVRRWLAAGLGAANLGFLIGFPVVAGAALSDPSAILYGIPTPIAVLLGLPVVSAALTVAAAAIGIHAARQSGEGRGRLSGYTLFVLLNVAYLGWLASWHLLGWQH</sequence>
<comment type="caution">
    <text evidence="3">The sequence shown here is derived from an EMBL/GenBank/DDBJ whole genome shotgun (WGS) entry which is preliminary data.</text>
</comment>
<dbReference type="AlphaFoldDB" id="A0A420EJU3"/>
<evidence type="ECO:0000256" key="1">
    <source>
        <dbReference type="SAM" id="Phobius"/>
    </source>
</evidence>
<feature type="domain" description="Beta-lactamase-related" evidence="2">
    <location>
        <begin position="77"/>
        <end position="395"/>
    </location>
</feature>
<dbReference type="PANTHER" id="PTHR46825:SF9">
    <property type="entry name" value="BETA-LACTAMASE-RELATED DOMAIN-CONTAINING PROTEIN"/>
    <property type="match status" value="1"/>
</dbReference>
<keyword evidence="1" id="KW-0472">Membrane</keyword>
<proteinExistence type="predicted"/>
<dbReference type="Proteomes" id="UP000285744">
    <property type="component" value="Unassembled WGS sequence"/>
</dbReference>
<dbReference type="PANTHER" id="PTHR46825">
    <property type="entry name" value="D-ALANYL-D-ALANINE-CARBOXYPEPTIDASE/ENDOPEPTIDASE AMPH"/>
    <property type="match status" value="1"/>
</dbReference>
<feature type="transmembrane region" description="Helical" evidence="1">
    <location>
        <begin position="619"/>
        <end position="640"/>
    </location>
</feature>
<accession>A0A420EJU3</accession>
<dbReference type="Gene3D" id="3.40.710.10">
    <property type="entry name" value="DD-peptidase/beta-lactamase superfamily"/>
    <property type="match status" value="1"/>
</dbReference>
<dbReference type="GO" id="GO:0016787">
    <property type="term" value="F:hydrolase activity"/>
    <property type="evidence" value="ECO:0007669"/>
    <property type="project" value="UniProtKB-KW"/>
</dbReference>
<keyword evidence="1" id="KW-0812">Transmembrane</keyword>
<keyword evidence="3" id="KW-0378">Hydrolase</keyword>
<gene>
    <name evidence="3" type="ORF">D7I43_31715</name>
</gene>
<reference evidence="3 4" key="1">
    <citation type="journal article" date="2018" name="Int. J. Syst. Evol. Microbiol.">
        <title>Micromonospora globbae sp. nov., an endophytic actinomycete isolated from roots of Globba winitii C. H. Wright.</title>
        <authorList>
            <person name="Kuncharoen N."/>
            <person name="Pittayakhajonwut P."/>
            <person name="Tanasupawat S."/>
        </authorList>
    </citation>
    <scope>NUCLEOTIDE SEQUENCE [LARGE SCALE GENOMIC DNA]</scope>
    <source>
        <strain evidence="3 4">WPS1-2</strain>
    </source>
</reference>
<organism evidence="3 4">
    <name type="scientific">Micromonospora globbae</name>
    <dbReference type="NCBI Taxonomy" id="1894969"/>
    <lineage>
        <taxon>Bacteria</taxon>
        <taxon>Bacillati</taxon>
        <taxon>Actinomycetota</taxon>
        <taxon>Actinomycetes</taxon>
        <taxon>Micromonosporales</taxon>
        <taxon>Micromonosporaceae</taxon>
        <taxon>Micromonospora</taxon>
    </lineage>
</organism>
<evidence type="ECO:0000313" key="4">
    <source>
        <dbReference type="Proteomes" id="UP000285744"/>
    </source>
</evidence>
<feature type="transmembrane region" description="Helical" evidence="1">
    <location>
        <begin position="544"/>
        <end position="568"/>
    </location>
</feature>
<protein>
    <submittedName>
        <fullName evidence="3">Class A beta-lactamase-related serine hydrolase</fullName>
    </submittedName>
</protein>